<dbReference type="EMBL" id="CAMXCT010006605">
    <property type="protein sequence ID" value="CAI4016835.1"/>
    <property type="molecule type" value="Genomic_DNA"/>
</dbReference>
<dbReference type="OrthoDB" id="1368at2759"/>
<dbReference type="GO" id="GO:0005254">
    <property type="term" value="F:chloride channel activity"/>
    <property type="evidence" value="ECO:0007669"/>
    <property type="project" value="InterPro"/>
</dbReference>
<dbReference type="SUPFAM" id="SSF51126">
    <property type="entry name" value="Pectin lyase-like"/>
    <property type="match status" value="1"/>
</dbReference>
<accession>A0A9P1DV17</accession>
<dbReference type="Pfam" id="PF05048">
    <property type="entry name" value="NosD"/>
    <property type="match status" value="1"/>
</dbReference>
<dbReference type="GO" id="GO:0005886">
    <property type="term" value="C:plasma membrane"/>
    <property type="evidence" value="ECO:0007669"/>
    <property type="project" value="UniProtKB-SubCell"/>
</dbReference>
<organism evidence="10">
    <name type="scientific">Cladocopium goreaui</name>
    <dbReference type="NCBI Taxonomy" id="2562237"/>
    <lineage>
        <taxon>Eukaryota</taxon>
        <taxon>Sar</taxon>
        <taxon>Alveolata</taxon>
        <taxon>Dinophyceae</taxon>
        <taxon>Suessiales</taxon>
        <taxon>Symbiodiniaceae</taxon>
        <taxon>Cladocopium</taxon>
    </lineage>
</organism>
<gene>
    <name evidence="10" type="ORF">C1SCF055_LOCUS41533</name>
</gene>
<dbReference type="InterPro" id="IPR007742">
    <property type="entry name" value="NosD_dom"/>
</dbReference>
<evidence type="ECO:0000313" key="10">
    <source>
        <dbReference type="EMBL" id="CAI4016835.1"/>
    </source>
</evidence>
<comment type="caution">
    <text evidence="10">The sequence shown here is derived from an EMBL/GenBank/DDBJ whole genome shotgun (WGS) entry which is preliminary data.</text>
</comment>
<evidence type="ECO:0000313" key="11">
    <source>
        <dbReference type="EMBL" id="CAL1170210.1"/>
    </source>
</evidence>
<keyword evidence="6" id="KW-0406">Ion transport</keyword>
<evidence type="ECO:0000256" key="1">
    <source>
        <dbReference type="ARBA" id="ARBA00004651"/>
    </source>
</evidence>
<evidence type="ECO:0000256" key="5">
    <source>
        <dbReference type="ARBA" id="ARBA00022989"/>
    </source>
</evidence>
<dbReference type="PANTHER" id="PTHR33281:SF19">
    <property type="entry name" value="VOLTAGE-DEPENDENT ANION CHANNEL-FORMING PROTEIN YNEE"/>
    <property type="match status" value="1"/>
</dbReference>
<feature type="domain" description="Periplasmic copper-binding protein NosD beta helix" evidence="9">
    <location>
        <begin position="27"/>
        <end position="153"/>
    </location>
</feature>
<evidence type="ECO:0000313" key="13">
    <source>
        <dbReference type="Proteomes" id="UP001152797"/>
    </source>
</evidence>
<dbReference type="Proteomes" id="UP001152797">
    <property type="component" value="Unassembled WGS sequence"/>
</dbReference>
<protein>
    <submittedName>
        <fullName evidence="12">Voltage-dependent chloride channel 1, chloroplastic (AtVCCN1) (BESTROPHIN-like protein 1) (AtBest1)</fullName>
    </submittedName>
</protein>
<evidence type="ECO:0000256" key="8">
    <source>
        <dbReference type="SAM" id="Phobius"/>
    </source>
</evidence>
<dbReference type="Pfam" id="PF25539">
    <property type="entry name" value="Bestrophin_2"/>
    <property type="match status" value="1"/>
</dbReference>
<keyword evidence="2" id="KW-0813">Transport</keyword>
<evidence type="ECO:0000256" key="4">
    <source>
        <dbReference type="ARBA" id="ARBA00022692"/>
    </source>
</evidence>
<dbReference type="EMBL" id="CAMXCT030006605">
    <property type="protein sequence ID" value="CAL4804147.1"/>
    <property type="molecule type" value="Genomic_DNA"/>
</dbReference>
<reference evidence="11" key="2">
    <citation type="submission" date="2024-04" db="EMBL/GenBank/DDBJ databases">
        <authorList>
            <person name="Chen Y."/>
            <person name="Shah S."/>
            <person name="Dougan E. K."/>
            <person name="Thang M."/>
            <person name="Chan C."/>
        </authorList>
    </citation>
    <scope>NUCLEOTIDE SEQUENCE [LARGE SCALE GENOMIC DNA]</scope>
</reference>
<dbReference type="AlphaFoldDB" id="A0A9P1DV17"/>
<dbReference type="EMBL" id="CAMXCT020006605">
    <property type="protein sequence ID" value="CAL1170210.1"/>
    <property type="molecule type" value="Genomic_DNA"/>
</dbReference>
<comment type="subcellular location">
    <subcellularLocation>
        <location evidence="1">Cell membrane</location>
        <topology evidence="1">Multi-pass membrane protein</topology>
    </subcellularLocation>
</comment>
<dbReference type="InterPro" id="IPR044669">
    <property type="entry name" value="YneE/VCCN1/2-like"/>
</dbReference>
<proteinExistence type="predicted"/>
<name>A0A9P1DV17_9DINO</name>
<evidence type="ECO:0000256" key="2">
    <source>
        <dbReference type="ARBA" id="ARBA00022448"/>
    </source>
</evidence>
<feature type="transmembrane region" description="Helical" evidence="8">
    <location>
        <begin position="423"/>
        <end position="443"/>
    </location>
</feature>
<keyword evidence="4 8" id="KW-0812">Transmembrane</keyword>
<reference evidence="10" key="1">
    <citation type="submission" date="2022-10" db="EMBL/GenBank/DDBJ databases">
        <authorList>
            <person name="Chen Y."/>
            <person name="Dougan E. K."/>
            <person name="Chan C."/>
            <person name="Rhodes N."/>
            <person name="Thang M."/>
        </authorList>
    </citation>
    <scope>NUCLEOTIDE SEQUENCE</scope>
</reference>
<dbReference type="Gene3D" id="2.160.20.10">
    <property type="entry name" value="Single-stranded right-handed beta-helix, Pectin lyase-like"/>
    <property type="match status" value="1"/>
</dbReference>
<keyword evidence="7 8" id="KW-0472">Membrane</keyword>
<dbReference type="InterPro" id="IPR012334">
    <property type="entry name" value="Pectin_lyas_fold"/>
</dbReference>
<evidence type="ECO:0000256" key="3">
    <source>
        <dbReference type="ARBA" id="ARBA00022475"/>
    </source>
</evidence>
<evidence type="ECO:0000259" key="9">
    <source>
        <dbReference type="Pfam" id="PF05048"/>
    </source>
</evidence>
<evidence type="ECO:0000256" key="7">
    <source>
        <dbReference type="ARBA" id="ARBA00023136"/>
    </source>
</evidence>
<evidence type="ECO:0000256" key="6">
    <source>
        <dbReference type="ARBA" id="ARBA00023065"/>
    </source>
</evidence>
<dbReference type="InterPro" id="IPR011050">
    <property type="entry name" value="Pectin_lyase_fold/virulence"/>
</dbReference>
<keyword evidence="5 8" id="KW-1133">Transmembrane helix</keyword>
<sequence>MELQIPFTERAKFIRYDIPDGVSQAAAEAEITEICQNQLDMCHFGVVASHIPQVLVSHNQVDNGTCAIFLKQLGDASSNASRVECNTVTKGRGDAVMIEKSPVHLSANHLQMPGVRGIWIDGRGGNSGMPEFTITDNQISGASSTGIEVIGKSRWWSQESAKSATSELVEVDAQELERWNDDGNLGEGRSDATGTIANNSVSCSGRGLLLQDVSALVEGNVLAQNKGWALHFDLRFVGSAENAQSAVLRNTVVPPKSKKGHVVRGFARSIRISLPEPGCDAYPGIPPKVCDNLRENGEWEKEEDVRTAAGRAFQAELGRIWDLQCVEESQVVERILSQSAANRPLQVLHELQHLNSSVFSIAKLGGLDPPAANELDRSIMKLHNVLGACEKILRTPIYTPYTRFTSRFLFVWCNALPFAMFPLLGPCLTMPMTLVISFFMLGIEDIGSRVEQPFDVLPLWQYCEDIEFSCQQLLEHSRMLGRLPDHKAWLEAQLRQQLGPFVSSISV</sequence>
<keyword evidence="3" id="KW-1003">Cell membrane</keyword>
<keyword evidence="13" id="KW-1185">Reference proteome</keyword>
<evidence type="ECO:0000313" key="12">
    <source>
        <dbReference type="EMBL" id="CAL4804147.1"/>
    </source>
</evidence>
<dbReference type="PANTHER" id="PTHR33281">
    <property type="entry name" value="UPF0187 PROTEIN YNEE"/>
    <property type="match status" value="1"/>
</dbReference>